<dbReference type="Proteomes" id="UP000798808">
    <property type="component" value="Unassembled WGS sequence"/>
</dbReference>
<feature type="region of interest" description="Disordered" evidence="1">
    <location>
        <begin position="269"/>
        <end position="290"/>
    </location>
</feature>
<dbReference type="RefSeq" id="WP_155170518.1">
    <property type="nucleotide sequence ID" value="NZ_BAAAFL010000053.1"/>
</dbReference>
<dbReference type="Pfam" id="PF12697">
    <property type="entry name" value="Abhydrolase_6"/>
    <property type="match status" value="1"/>
</dbReference>
<protein>
    <submittedName>
        <fullName evidence="4">Alpha/beta fold hydrolase</fullName>
    </submittedName>
</protein>
<dbReference type="GO" id="GO:0016787">
    <property type="term" value="F:hydrolase activity"/>
    <property type="evidence" value="ECO:0007669"/>
    <property type="project" value="UniProtKB-KW"/>
</dbReference>
<dbReference type="SUPFAM" id="SSF53474">
    <property type="entry name" value="alpha/beta-Hydrolases"/>
    <property type="match status" value="1"/>
</dbReference>
<evidence type="ECO:0000259" key="3">
    <source>
        <dbReference type="Pfam" id="PF12697"/>
    </source>
</evidence>
<feature type="domain" description="AB hydrolase-1" evidence="3">
    <location>
        <begin position="34"/>
        <end position="253"/>
    </location>
</feature>
<keyword evidence="4" id="KW-0378">Hydrolase</keyword>
<name>A0ABW9RMU1_9BACT</name>
<gene>
    <name evidence="4" type="ORF">E1163_05950</name>
</gene>
<comment type="caution">
    <text evidence="4">The sequence shown here is derived from an EMBL/GenBank/DDBJ whole genome shotgun (WGS) entry which is preliminary data.</text>
</comment>
<organism evidence="4 5">
    <name type="scientific">Fulvivirga kasyanovii</name>
    <dbReference type="NCBI Taxonomy" id="396812"/>
    <lineage>
        <taxon>Bacteria</taxon>
        <taxon>Pseudomonadati</taxon>
        <taxon>Bacteroidota</taxon>
        <taxon>Cytophagia</taxon>
        <taxon>Cytophagales</taxon>
        <taxon>Fulvivirgaceae</taxon>
        <taxon>Fulvivirga</taxon>
    </lineage>
</organism>
<keyword evidence="2" id="KW-0732">Signal</keyword>
<feature type="compositionally biased region" description="Basic and acidic residues" evidence="1">
    <location>
        <begin position="269"/>
        <end position="283"/>
    </location>
</feature>
<dbReference type="InterPro" id="IPR029058">
    <property type="entry name" value="AB_hydrolase_fold"/>
</dbReference>
<feature type="chain" id="PRO_5045499689" evidence="2">
    <location>
        <begin position="24"/>
        <end position="367"/>
    </location>
</feature>
<reference evidence="4 5" key="1">
    <citation type="submission" date="2019-02" db="EMBL/GenBank/DDBJ databases">
        <authorList>
            <person name="Goldberg S.R."/>
            <person name="Haltli B.A."/>
            <person name="Correa H."/>
            <person name="Russell K.G."/>
        </authorList>
    </citation>
    <scope>NUCLEOTIDE SEQUENCE [LARGE SCALE GENOMIC DNA]</scope>
    <source>
        <strain evidence="4 5">JCM 16186</strain>
    </source>
</reference>
<dbReference type="InterPro" id="IPR000073">
    <property type="entry name" value="AB_hydrolase_1"/>
</dbReference>
<feature type="signal peptide" evidence="2">
    <location>
        <begin position="1"/>
        <end position="23"/>
    </location>
</feature>
<proteinExistence type="predicted"/>
<dbReference type="Gene3D" id="3.40.50.1820">
    <property type="entry name" value="alpha/beta hydrolase"/>
    <property type="match status" value="1"/>
</dbReference>
<dbReference type="PANTHER" id="PTHR10992:SF1086">
    <property type="entry name" value="AB HYDROLASE-1 DOMAIN-CONTAINING PROTEIN"/>
    <property type="match status" value="1"/>
</dbReference>
<accession>A0ABW9RMU1</accession>
<dbReference type="InterPro" id="IPR045889">
    <property type="entry name" value="MES/HNL"/>
</dbReference>
<sequence>MKFRLKLALLAMALILFSAPAPCQPGNEKSTFMLIHGSWHGDWSWYLLEEQLKKAGHTVITVNLPGHGLLYNNASQVTLQDYESAVVNALDLSQEEVILVGHSLGGLIISAAAEKRPDKVRSLVYLAAFLLKNGQSVLDISVQDSTSLIFPNTIIDSENKIVHLSPERVVDLFYEDAPHESVILSQKLLTPEPLLPLSAPLTITTENYGSIDRYYITTTQDKAISPYIQEKMYTETPCKQVFHINSGHSPFFSNVPQLKNILSNIAKEKGNKITDSKRDENQKPKPSSLQLTVYPNPAKETVNIVLPQAFDEISLTITTVQGEVLKTDQIKQPSSIISITLPDSKDKELLVLIKAGGEYYRGKVFRY</sequence>
<keyword evidence="5" id="KW-1185">Reference proteome</keyword>
<dbReference type="PANTHER" id="PTHR10992">
    <property type="entry name" value="METHYLESTERASE FAMILY MEMBER"/>
    <property type="match status" value="1"/>
</dbReference>
<evidence type="ECO:0000313" key="4">
    <source>
        <dbReference type="EMBL" id="MTI24485.1"/>
    </source>
</evidence>
<evidence type="ECO:0000256" key="1">
    <source>
        <dbReference type="SAM" id="MobiDB-lite"/>
    </source>
</evidence>
<evidence type="ECO:0000313" key="5">
    <source>
        <dbReference type="Proteomes" id="UP000798808"/>
    </source>
</evidence>
<evidence type="ECO:0000256" key="2">
    <source>
        <dbReference type="SAM" id="SignalP"/>
    </source>
</evidence>
<dbReference type="EMBL" id="SMLW01000421">
    <property type="protein sequence ID" value="MTI24485.1"/>
    <property type="molecule type" value="Genomic_DNA"/>
</dbReference>